<dbReference type="Pfam" id="PF14032">
    <property type="entry name" value="PknH_C"/>
    <property type="match status" value="1"/>
</dbReference>
<proteinExistence type="predicted"/>
<dbReference type="EMBL" id="LWCS01000042">
    <property type="protein sequence ID" value="OAN34815.1"/>
    <property type="molecule type" value="Genomic_DNA"/>
</dbReference>
<gene>
    <name evidence="2" type="ORF">A4X20_26930</name>
</gene>
<evidence type="ECO:0000313" key="2">
    <source>
        <dbReference type="EMBL" id="OAN34815.1"/>
    </source>
</evidence>
<dbReference type="Proteomes" id="UP000078396">
    <property type="component" value="Unassembled WGS sequence"/>
</dbReference>
<dbReference type="OrthoDB" id="4761399at2"/>
<name>A0A178LS62_MYCIR</name>
<comment type="caution">
    <text evidence="2">The sequence shown here is derived from an EMBL/GenBank/DDBJ whole genome shotgun (WGS) entry which is preliminary data.</text>
</comment>
<dbReference type="InterPro" id="IPR026954">
    <property type="entry name" value="PknH-like_Extracell"/>
</dbReference>
<evidence type="ECO:0000259" key="1">
    <source>
        <dbReference type="Pfam" id="PF14032"/>
    </source>
</evidence>
<dbReference type="InterPro" id="IPR038232">
    <property type="entry name" value="PknH-like_Extracell_sf"/>
</dbReference>
<organism evidence="2 3">
    <name type="scientific">Mycolicibacterium iranicum</name>
    <name type="common">Mycobacterium iranicum</name>
    <dbReference type="NCBI Taxonomy" id="912594"/>
    <lineage>
        <taxon>Bacteria</taxon>
        <taxon>Bacillati</taxon>
        <taxon>Actinomycetota</taxon>
        <taxon>Actinomycetes</taxon>
        <taxon>Mycobacteriales</taxon>
        <taxon>Mycobacteriaceae</taxon>
        <taxon>Mycolicibacterium</taxon>
    </lineage>
</organism>
<accession>A0A178LS62</accession>
<dbReference type="AlphaFoldDB" id="A0A178LS62"/>
<dbReference type="Gene3D" id="3.40.1000.70">
    <property type="entry name" value="PknH-like extracellular domain"/>
    <property type="match status" value="1"/>
</dbReference>
<protein>
    <recommendedName>
        <fullName evidence="1">PknH-like extracellular domain-containing protein</fullName>
    </recommendedName>
</protein>
<sequence length="234" mass="25468">MRDHRTVAVIALVLTLTGCGSESPGPRPAAQPRAVKAADLEALLLSNNEIDAIMGSAMTPLTPVVEMADNRNLLPNLNCLGVWQVNEVAIYGQRGTDNWMSMRQQTMREPDSEQWRSVAVQSVVLYESPEAARDFVTKSNARWAECTDHRVNITLNDKPLPRWLSGALDATDTRLTIPITRGSDGQIQSCEHVLAVRANVVIDVQACKPQDTPVTQAGEMTTAIESHVDAITGA</sequence>
<dbReference type="PROSITE" id="PS51257">
    <property type="entry name" value="PROKAR_LIPOPROTEIN"/>
    <property type="match status" value="1"/>
</dbReference>
<reference evidence="2 3" key="1">
    <citation type="submission" date="2016-04" db="EMBL/GenBank/DDBJ databases">
        <title>Draft Genome Sequences of Staphylococcus capitis Strain H36, S. capitis Strain H65, S. cohnii Strain H62, S. hominis Strain H69, Mycobacterium iranicum Strain H39, Plantibacter sp. Strain H53, Pseudomonas oryzihabitans Strain H72, and Microbacterium sp. Strain H83, isolated from residential settings.</title>
        <authorList>
            <person name="Lymperopoulou D."/>
            <person name="Adams R.I."/>
            <person name="Lindow S."/>
            <person name="Coil D.A."/>
            <person name="Jospin G."/>
            <person name="Eisen J.A."/>
        </authorList>
    </citation>
    <scope>NUCLEOTIDE SEQUENCE [LARGE SCALE GENOMIC DNA]</scope>
    <source>
        <strain evidence="2 3">H39</strain>
    </source>
</reference>
<feature type="domain" description="PknH-like extracellular" evidence="1">
    <location>
        <begin position="35"/>
        <end position="224"/>
    </location>
</feature>
<dbReference type="RefSeq" id="WP_064283709.1">
    <property type="nucleotide sequence ID" value="NZ_LWCS01000042.1"/>
</dbReference>
<evidence type="ECO:0000313" key="3">
    <source>
        <dbReference type="Proteomes" id="UP000078396"/>
    </source>
</evidence>